<dbReference type="Proteomes" id="UP000252706">
    <property type="component" value="Unassembled WGS sequence"/>
</dbReference>
<evidence type="ECO:0000313" key="5">
    <source>
        <dbReference type="Proteomes" id="UP000252706"/>
    </source>
</evidence>
<dbReference type="Gene3D" id="3.40.630.30">
    <property type="match status" value="1"/>
</dbReference>
<name>A0A366WLA5_9RHOB</name>
<dbReference type="CDD" id="cd04301">
    <property type="entry name" value="NAT_SF"/>
    <property type="match status" value="1"/>
</dbReference>
<sequence length="152" mass="16484">MILRQATQSDYARLHALFSELVGTISVIDGPQGQARFAEILNHPGTEIIVADVAGQPVSTATLHVMPNMTFGGRPYALIENVVTLKAHQGRGLGQAVMRHAADQAWAANCYKIMLLTGTALGARGFYEKLGYDGDSKHAMILRRASQRQPLL</sequence>
<dbReference type="EMBL" id="QOCE01000047">
    <property type="protein sequence ID" value="RBW50928.1"/>
    <property type="molecule type" value="Genomic_DNA"/>
</dbReference>
<dbReference type="PANTHER" id="PTHR43877">
    <property type="entry name" value="AMINOALKYLPHOSPHONATE N-ACETYLTRANSFERASE-RELATED-RELATED"/>
    <property type="match status" value="1"/>
</dbReference>
<keyword evidence="2" id="KW-0012">Acyltransferase</keyword>
<dbReference type="GO" id="GO:0016747">
    <property type="term" value="F:acyltransferase activity, transferring groups other than amino-acyl groups"/>
    <property type="evidence" value="ECO:0007669"/>
    <property type="project" value="InterPro"/>
</dbReference>
<dbReference type="OrthoDB" id="7595389at2"/>
<dbReference type="PROSITE" id="PS51186">
    <property type="entry name" value="GNAT"/>
    <property type="match status" value="1"/>
</dbReference>
<feature type="domain" description="N-acetyltransferase" evidence="3">
    <location>
        <begin position="1"/>
        <end position="152"/>
    </location>
</feature>
<dbReference type="InterPro" id="IPR016181">
    <property type="entry name" value="Acyl_CoA_acyltransferase"/>
</dbReference>
<dbReference type="InterPro" id="IPR050832">
    <property type="entry name" value="Bact_Acetyltransf"/>
</dbReference>
<evidence type="ECO:0000256" key="2">
    <source>
        <dbReference type="ARBA" id="ARBA00023315"/>
    </source>
</evidence>
<evidence type="ECO:0000256" key="1">
    <source>
        <dbReference type="ARBA" id="ARBA00022679"/>
    </source>
</evidence>
<dbReference type="AlphaFoldDB" id="A0A366WLA5"/>
<accession>A0A366WLA5</accession>
<keyword evidence="1 4" id="KW-0808">Transferase</keyword>
<dbReference type="Pfam" id="PF00583">
    <property type="entry name" value="Acetyltransf_1"/>
    <property type="match status" value="1"/>
</dbReference>
<evidence type="ECO:0000259" key="3">
    <source>
        <dbReference type="PROSITE" id="PS51186"/>
    </source>
</evidence>
<dbReference type="SUPFAM" id="SSF55729">
    <property type="entry name" value="Acyl-CoA N-acyltransferases (Nat)"/>
    <property type="match status" value="1"/>
</dbReference>
<reference evidence="4 5" key="1">
    <citation type="submission" date="2018-07" db="EMBL/GenBank/DDBJ databases">
        <title>Modular assembly of carbohydrate-degrading microbial communities in the ocean.</title>
        <authorList>
            <person name="Enke T.N."/>
            <person name="Datta M.S."/>
            <person name="Schwartzman J.A."/>
            <person name="Cermak N."/>
            <person name="Schmitz D.A."/>
            <person name="Barrere J."/>
            <person name="Cordero O.X."/>
        </authorList>
    </citation>
    <scope>NUCLEOTIDE SEQUENCE [LARGE SCALE GENOMIC DNA]</scope>
    <source>
        <strain evidence="4 5">C3M10</strain>
    </source>
</reference>
<proteinExistence type="predicted"/>
<dbReference type="RefSeq" id="WP_113825432.1">
    <property type="nucleotide sequence ID" value="NZ_QOCE01000047.1"/>
</dbReference>
<protein>
    <submittedName>
        <fullName evidence="4">GNAT family N-acetyltransferase</fullName>
    </submittedName>
</protein>
<dbReference type="InterPro" id="IPR000182">
    <property type="entry name" value="GNAT_dom"/>
</dbReference>
<organism evidence="4 5">
    <name type="scientific">Phaeobacter gallaeciensis</name>
    <dbReference type="NCBI Taxonomy" id="60890"/>
    <lineage>
        <taxon>Bacteria</taxon>
        <taxon>Pseudomonadati</taxon>
        <taxon>Pseudomonadota</taxon>
        <taxon>Alphaproteobacteria</taxon>
        <taxon>Rhodobacterales</taxon>
        <taxon>Roseobacteraceae</taxon>
        <taxon>Phaeobacter</taxon>
    </lineage>
</organism>
<comment type="caution">
    <text evidence="4">The sequence shown here is derived from an EMBL/GenBank/DDBJ whole genome shotgun (WGS) entry which is preliminary data.</text>
</comment>
<evidence type="ECO:0000313" key="4">
    <source>
        <dbReference type="EMBL" id="RBW50928.1"/>
    </source>
</evidence>
<gene>
    <name evidence="4" type="ORF">DS909_20475</name>
</gene>